<feature type="transmembrane region" description="Helical" evidence="2">
    <location>
        <begin position="230"/>
        <end position="249"/>
    </location>
</feature>
<reference evidence="3 4" key="1">
    <citation type="journal article" date="2015" name="Antonie Van Leeuwenhoek">
        <title>Pseudooceanicola atlanticus gen. nov. sp. nov., isolated from surface seawater of the Atlantic Ocean and reclassification of Oceanicola batsensis, Oceanicola marinus, Oceanicola nitratireducens, Oceanicola nanhaiensis, Oceanicola antarcticus and Oceanicola flagellatus, as Pseudooceanicola batsensis comb. nov., Pseudooceanicola marinus comb. nov., Pseudooceanicola nitratireducens comb. nov., Pseudooceanicola nanhaiensis comb. nov., Pseudooceanicola antarcticus comb. nov., and Pseudooceanicola flagellatus comb. nov.</title>
        <authorList>
            <person name="Lai Q."/>
            <person name="Li G."/>
            <person name="Liu X."/>
            <person name="Du Y."/>
            <person name="Sun F."/>
            <person name="Shao Z."/>
        </authorList>
    </citation>
    <scope>NUCLEOTIDE SEQUENCE [LARGE SCALE GENOMIC DNA]</scope>
    <source>
        <strain evidence="3 4">22II-s11g</strain>
    </source>
</reference>
<keyword evidence="1" id="KW-0175">Coiled coil</keyword>
<comment type="caution">
    <text evidence="3">The sequence shown here is derived from an EMBL/GenBank/DDBJ whole genome shotgun (WGS) entry which is preliminary data.</text>
</comment>
<keyword evidence="2" id="KW-1133">Transmembrane helix</keyword>
<organism evidence="3 4">
    <name type="scientific">Pseudooceanicola atlanticus</name>
    <dbReference type="NCBI Taxonomy" id="1461694"/>
    <lineage>
        <taxon>Bacteria</taxon>
        <taxon>Pseudomonadati</taxon>
        <taxon>Pseudomonadota</taxon>
        <taxon>Alphaproteobacteria</taxon>
        <taxon>Rhodobacterales</taxon>
        <taxon>Paracoccaceae</taxon>
        <taxon>Pseudooceanicola</taxon>
    </lineage>
</organism>
<dbReference type="GO" id="GO:0005737">
    <property type="term" value="C:cytoplasm"/>
    <property type="evidence" value="ECO:0007669"/>
    <property type="project" value="TreeGrafter"/>
</dbReference>
<dbReference type="AlphaFoldDB" id="A0A0A0EEV4"/>
<dbReference type="PANTHER" id="PTHR13325:SF3">
    <property type="entry name" value="MEMBRANE-BOUND TRANSCRIPTION FACTOR SITE-2 PROTEASE"/>
    <property type="match status" value="1"/>
</dbReference>
<accession>A0A0A0EEV4</accession>
<protein>
    <submittedName>
        <fullName evidence="3">Uncharacterized protein</fullName>
    </submittedName>
</protein>
<feature type="transmembrane region" description="Helical" evidence="2">
    <location>
        <begin position="191"/>
        <end position="210"/>
    </location>
</feature>
<dbReference type="GO" id="GO:0016020">
    <property type="term" value="C:membrane"/>
    <property type="evidence" value="ECO:0007669"/>
    <property type="project" value="InterPro"/>
</dbReference>
<evidence type="ECO:0000256" key="2">
    <source>
        <dbReference type="SAM" id="Phobius"/>
    </source>
</evidence>
<dbReference type="RefSeq" id="WP_043749642.1">
    <property type="nucleotide sequence ID" value="NZ_AQQX01000004.1"/>
</dbReference>
<feature type="coiled-coil region" evidence="1">
    <location>
        <begin position="527"/>
        <end position="554"/>
    </location>
</feature>
<gene>
    <name evidence="3" type="ORF">ATO9_13505</name>
</gene>
<dbReference type="PANTHER" id="PTHR13325">
    <property type="entry name" value="PROTEASE M50 MEMBRANE-BOUND TRANSCRIPTION FACTOR SITE 2 PROTEASE"/>
    <property type="match status" value="1"/>
</dbReference>
<keyword evidence="2" id="KW-0812">Transmembrane</keyword>
<dbReference type="SUPFAM" id="SSF111369">
    <property type="entry name" value="HlyD-like secretion proteins"/>
    <property type="match status" value="1"/>
</dbReference>
<dbReference type="STRING" id="1461694.ATO9_13505"/>
<feature type="transmembrane region" description="Helical" evidence="2">
    <location>
        <begin position="158"/>
        <end position="179"/>
    </location>
</feature>
<dbReference type="EMBL" id="AQQX01000004">
    <property type="protein sequence ID" value="KGM48633.1"/>
    <property type="molecule type" value="Genomic_DNA"/>
</dbReference>
<feature type="transmembrane region" description="Helical" evidence="2">
    <location>
        <begin position="361"/>
        <end position="381"/>
    </location>
</feature>
<dbReference type="OrthoDB" id="9759690at2"/>
<dbReference type="GO" id="GO:0031293">
    <property type="term" value="P:membrane protein intracellular domain proteolysis"/>
    <property type="evidence" value="ECO:0007669"/>
    <property type="project" value="TreeGrafter"/>
</dbReference>
<feature type="transmembrane region" description="Helical" evidence="2">
    <location>
        <begin position="387"/>
        <end position="408"/>
    </location>
</feature>
<proteinExistence type="predicted"/>
<dbReference type="Gene3D" id="2.40.50.100">
    <property type="match status" value="1"/>
</dbReference>
<name>A0A0A0EEV4_9RHOB</name>
<evidence type="ECO:0000313" key="4">
    <source>
        <dbReference type="Proteomes" id="UP000030004"/>
    </source>
</evidence>
<feature type="transmembrane region" description="Helical" evidence="2">
    <location>
        <begin position="428"/>
        <end position="449"/>
    </location>
</feature>
<dbReference type="GO" id="GO:0004222">
    <property type="term" value="F:metalloendopeptidase activity"/>
    <property type="evidence" value="ECO:0007669"/>
    <property type="project" value="InterPro"/>
</dbReference>
<feature type="transmembrane region" description="Helical" evidence="2">
    <location>
        <begin position="289"/>
        <end position="309"/>
    </location>
</feature>
<sequence>MSGAFHSQLWYRVAPLKPALKPGLDIALHRYLGKPWFVIRDPVAATHHRFTAETYAIVGAMTGDATLEEIWQAACDRLGPRAPSQDDVVRLLIQLYQSDLLSVDLIPLTEELVLRMGKQRTQKRLKFLKNPMSIPLPLFDPDRLLEALAPLVRGAAGWVWMVAFLALTLSALIVLPASWEDLTAQGVREILALQNLALMAPVYISVKAMHELAHGLALKRYGGECHEVGLMFLVFFPVPYVDASASAAFPSKRARALVGAAGIMAEVAMASAALFLWRAAEPGLLRDAAWNLMLISGFSTLAVNGNPLLKFDGYYVFSDLIEIPNLGQRANAWWGKVLKKRLLSTPTQDARRETPFEARVFFFYAPLAFVYRLAIMISISLYVASSYFVVGVALACMSVFQGLILPAFKVLKHFFTDLRLAEKRGRAAWIGGGVIALVALALFAVPMPLRHHVQGVVWLPDNAYLRPETGGTVARVLVAPGTRVTAGQPILQLEDSDLVTRQKALAAEVAEARQTLRIAQVSDRTGIAIAAETLRQAETELARADEALAGLTLRAGLDGRVDLPPASDMVGQYLAQGSTAGHILPATTRSIRAVAPEHMAELIDRRYVSAEIRLALRPATQRAAVTRIVPALGRDLPSPVLARANGGQIATDPTTPDSPVDPLIVLDLDTDTPLPDAVFNGRVHVRLDFGTEPLGYRGWRALRRSFLRHFGDV</sequence>
<feature type="transmembrane region" description="Helical" evidence="2">
    <location>
        <begin position="256"/>
        <end position="277"/>
    </location>
</feature>
<dbReference type="Proteomes" id="UP000030004">
    <property type="component" value="Unassembled WGS sequence"/>
</dbReference>
<keyword evidence="2" id="KW-0472">Membrane</keyword>
<keyword evidence="4" id="KW-1185">Reference proteome</keyword>
<evidence type="ECO:0000313" key="3">
    <source>
        <dbReference type="EMBL" id="KGM48633.1"/>
    </source>
</evidence>
<dbReference type="InterPro" id="IPR001193">
    <property type="entry name" value="MBTPS2"/>
</dbReference>
<dbReference type="eggNOG" id="COG1994">
    <property type="taxonomic scope" value="Bacteria"/>
</dbReference>
<evidence type="ECO:0000256" key="1">
    <source>
        <dbReference type="SAM" id="Coils"/>
    </source>
</evidence>